<gene>
    <name evidence="1" type="ORF">I6G47_33515</name>
</gene>
<keyword evidence="2" id="KW-1185">Reference proteome</keyword>
<dbReference type="GeneID" id="94689119"/>
<dbReference type="AlphaFoldDB" id="A0A7T2YZQ9"/>
<name>A0A7T2YZQ9_9BURK</name>
<sequence length="194" mass="21928">MAIQYSKIPSHWSYFLALEDDLLRMSRWIEFSQENEKTYSIELARLLMTAAAEVDILAKAICGSIRPKDKASSINEYQAILCEAAPIIVQTAVAMPRFGMHFKPWLNWRAAKSPPDWWTGNNKVKHHRADHFPEASLKNVLNACAGLLVLLTIYYGADQDYLFPAPSLYVPSTFGILENSAIRLLRPDGAQFPD</sequence>
<geneLocation type="plasmid" evidence="1 2">
    <name>unnamed</name>
</geneLocation>
<protein>
    <submittedName>
        <fullName evidence="1">Uncharacterized protein</fullName>
    </submittedName>
</protein>
<proteinExistence type="predicted"/>
<reference evidence="1 2" key="1">
    <citation type="submission" date="2020-12" db="EMBL/GenBank/DDBJ databases">
        <title>FDA dAtabase for Regulatory Grade micrObial Sequences (FDA-ARGOS): Supporting development and validation of Infectious Disease Dx tests.</title>
        <authorList>
            <person name="Sproer C."/>
            <person name="Gronow S."/>
            <person name="Severitt S."/>
            <person name="Schroder I."/>
            <person name="Tallon L."/>
            <person name="Sadzewicz L."/>
            <person name="Zhao X."/>
            <person name="Boylan J."/>
            <person name="Ott S."/>
            <person name="Bowen H."/>
            <person name="Vavikolanu K."/>
            <person name="Mehta A."/>
            <person name="Aluvathingal J."/>
            <person name="Nadendla S."/>
            <person name="Lowell S."/>
            <person name="Myers T."/>
            <person name="Yan Y."/>
            <person name="Sichtig H."/>
        </authorList>
    </citation>
    <scope>NUCLEOTIDE SEQUENCE [LARGE SCALE GENOMIC DNA]</scope>
    <source>
        <strain evidence="1 2">FDAARGOS_890</strain>
        <plasmid evidence="1 2">unnamed</plasmid>
    </source>
</reference>
<dbReference type="KEGG" id="dla:I6G47_33515"/>
<evidence type="ECO:0000313" key="1">
    <source>
        <dbReference type="EMBL" id="QPS85063.1"/>
    </source>
</evidence>
<dbReference type="RefSeq" id="WP_074921901.1">
    <property type="nucleotide sequence ID" value="NZ_CP065749.1"/>
</dbReference>
<evidence type="ECO:0000313" key="2">
    <source>
        <dbReference type="Proteomes" id="UP000595064"/>
    </source>
</evidence>
<dbReference type="Proteomes" id="UP000595064">
    <property type="component" value="Plasmid unnamed"/>
</dbReference>
<organism evidence="1 2">
    <name type="scientific">Delftia lacustris</name>
    <dbReference type="NCBI Taxonomy" id="558537"/>
    <lineage>
        <taxon>Bacteria</taxon>
        <taxon>Pseudomonadati</taxon>
        <taxon>Pseudomonadota</taxon>
        <taxon>Betaproteobacteria</taxon>
        <taxon>Burkholderiales</taxon>
        <taxon>Comamonadaceae</taxon>
        <taxon>Delftia</taxon>
    </lineage>
</organism>
<accession>A0A7T2YZQ9</accession>
<keyword evidence="1" id="KW-0614">Plasmid</keyword>
<dbReference type="EMBL" id="CP065749">
    <property type="protein sequence ID" value="QPS85063.1"/>
    <property type="molecule type" value="Genomic_DNA"/>
</dbReference>